<evidence type="ECO:0000256" key="4">
    <source>
        <dbReference type="ARBA" id="ARBA00008372"/>
    </source>
</evidence>
<evidence type="ECO:0000256" key="3">
    <source>
        <dbReference type="ARBA" id="ARBA00004496"/>
    </source>
</evidence>
<evidence type="ECO:0000313" key="17">
    <source>
        <dbReference type="WBParaSite" id="TREG1_75230.1"/>
    </source>
</evidence>
<dbReference type="GO" id="GO:0005737">
    <property type="term" value="C:cytoplasm"/>
    <property type="evidence" value="ECO:0007669"/>
    <property type="project" value="UniProtKB-SubCell"/>
</dbReference>
<evidence type="ECO:0000256" key="9">
    <source>
        <dbReference type="ARBA" id="ARBA00022801"/>
    </source>
</evidence>
<keyword evidence="13" id="KW-0804">Transcription</keyword>
<keyword evidence="11" id="KW-0694">RNA-binding</keyword>
<keyword evidence="14" id="KW-0539">Nucleus</keyword>
<dbReference type="InterPro" id="IPR039637">
    <property type="entry name" value="CNOT7/CNOT8/Pop2"/>
</dbReference>
<evidence type="ECO:0000256" key="6">
    <source>
        <dbReference type="ARBA" id="ARBA00022490"/>
    </source>
</evidence>
<dbReference type="GO" id="GO:0004535">
    <property type="term" value="F:poly(A)-specific ribonuclease activity"/>
    <property type="evidence" value="ECO:0007669"/>
    <property type="project" value="UniProtKB-EC"/>
</dbReference>
<keyword evidence="16" id="KW-1185">Reference proteome</keyword>
<dbReference type="Pfam" id="PF04857">
    <property type="entry name" value="CAF1"/>
    <property type="match status" value="2"/>
</dbReference>
<dbReference type="GO" id="GO:0003723">
    <property type="term" value="F:RNA binding"/>
    <property type="evidence" value="ECO:0007669"/>
    <property type="project" value="UniProtKB-KW"/>
</dbReference>
<evidence type="ECO:0000256" key="1">
    <source>
        <dbReference type="ARBA" id="ARBA00001663"/>
    </source>
</evidence>
<keyword evidence="10" id="KW-0269">Exonuclease</keyword>
<proteinExistence type="inferred from homology"/>
<keyword evidence="12" id="KW-0805">Transcription regulation</keyword>
<keyword evidence="9" id="KW-0378">Hydrolase</keyword>
<evidence type="ECO:0000256" key="5">
    <source>
        <dbReference type="ARBA" id="ARBA00012161"/>
    </source>
</evidence>
<protein>
    <recommendedName>
        <fullName evidence="5">poly(A)-specific ribonuclease</fullName>
        <ecNumber evidence="5">3.1.13.4</ecNumber>
    </recommendedName>
</protein>
<evidence type="ECO:0000313" key="16">
    <source>
        <dbReference type="Proteomes" id="UP000050795"/>
    </source>
</evidence>
<dbReference type="WBParaSite" id="TREG1_75230.1">
    <property type="protein sequence ID" value="TREG1_75230.1"/>
    <property type="gene ID" value="TREG1_75230"/>
</dbReference>
<dbReference type="InterPro" id="IPR006941">
    <property type="entry name" value="RNase_CAF1"/>
</dbReference>
<accession>A0AA85KAJ3</accession>
<reference evidence="16" key="1">
    <citation type="submission" date="2022-06" db="EMBL/GenBank/DDBJ databases">
        <authorList>
            <person name="Berger JAMES D."/>
            <person name="Berger JAMES D."/>
        </authorList>
    </citation>
    <scope>NUCLEOTIDE SEQUENCE [LARGE SCALE GENOMIC DNA]</scope>
</reference>
<keyword evidence="6" id="KW-0963">Cytoplasm</keyword>
<dbReference type="Gene3D" id="3.30.420.10">
    <property type="entry name" value="Ribonuclease H-like superfamily/Ribonuclease H"/>
    <property type="match status" value="1"/>
</dbReference>
<evidence type="ECO:0000256" key="11">
    <source>
        <dbReference type="ARBA" id="ARBA00022884"/>
    </source>
</evidence>
<dbReference type="GO" id="GO:0030014">
    <property type="term" value="C:CCR4-NOT complex"/>
    <property type="evidence" value="ECO:0007669"/>
    <property type="project" value="InterPro"/>
</dbReference>
<keyword evidence="8" id="KW-0479">Metal-binding</keyword>
<reference evidence="17" key="2">
    <citation type="submission" date="2023-11" db="UniProtKB">
        <authorList>
            <consortium name="WormBaseParasite"/>
        </authorList>
    </citation>
    <scope>IDENTIFICATION</scope>
</reference>
<comment type="similarity">
    <text evidence="4">Belongs to the CAF1 family.</text>
</comment>
<dbReference type="Proteomes" id="UP000050795">
    <property type="component" value="Unassembled WGS sequence"/>
</dbReference>
<dbReference type="AlphaFoldDB" id="A0AA85KAJ3"/>
<evidence type="ECO:0000256" key="14">
    <source>
        <dbReference type="ARBA" id="ARBA00023242"/>
    </source>
</evidence>
<organism evidence="16 17">
    <name type="scientific">Trichobilharzia regenti</name>
    <name type="common">Nasal bird schistosome</name>
    <dbReference type="NCBI Taxonomy" id="157069"/>
    <lineage>
        <taxon>Eukaryota</taxon>
        <taxon>Metazoa</taxon>
        <taxon>Spiralia</taxon>
        <taxon>Lophotrochozoa</taxon>
        <taxon>Platyhelminthes</taxon>
        <taxon>Trematoda</taxon>
        <taxon>Digenea</taxon>
        <taxon>Strigeidida</taxon>
        <taxon>Schistosomatoidea</taxon>
        <taxon>Schistosomatidae</taxon>
        <taxon>Trichobilharzia</taxon>
    </lineage>
</organism>
<dbReference type="SUPFAM" id="SSF53098">
    <property type="entry name" value="Ribonuclease H-like"/>
    <property type="match status" value="1"/>
</dbReference>
<sequence length="425" mass="48322">MCHLCYSMHPFRELPSVTQNGYANHILQSSIAESPLNSHFGKYSYRTGMTVTTDGYVPQTTYHNHGHTNHHNHVHHGVLHHVHSDLNNLIPSSIAQESAQVRVWDVWAHNFHEGMRLVRRLVRESRYVAVDTEFPGVVAKVFGEYANSFEQAYHNIKVNIDMLKPIQIGFSFFDESGQTIDSVSTVQFNIKWNLDNEMHAADSIQLLEVSGIDFEKLKRTGIELSDFAEAFLTSGLPLNDKITWIGFHSAYDFAYMMKICTDWMRMPDNFLEFQKLLLIFFPRIVDLKSMMSEHKFPKSGLQELADLMRVPRIGLQHQAGSDAMLTGETFFRFLEVISFYIFTNLLKEHGGGKIDQRVLNLVYGLNYCPNGVSNTWMQMNGSSPQPENDSSTNHISSSIYRNNVHSADHSGRTSPADSTSGHKSS</sequence>
<evidence type="ECO:0000256" key="2">
    <source>
        <dbReference type="ARBA" id="ARBA00004123"/>
    </source>
</evidence>
<evidence type="ECO:0000256" key="12">
    <source>
        <dbReference type="ARBA" id="ARBA00023015"/>
    </source>
</evidence>
<evidence type="ECO:0000256" key="7">
    <source>
        <dbReference type="ARBA" id="ARBA00022722"/>
    </source>
</evidence>
<dbReference type="GO" id="GO:0005634">
    <property type="term" value="C:nucleus"/>
    <property type="evidence" value="ECO:0007669"/>
    <property type="project" value="UniProtKB-SubCell"/>
</dbReference>
<comment type="catalytic activity">
    <reaction evidence="1">
        <text>Exonucleolytic cleavage of poly(A) to 5'-AMP.</text>
        <dbReference type="EC" id="3.1.13.4"/>
    </reaction>
</comment>
<evidence type="ECO:0000256" key="13">
    <source>
        <dbReference type="ARBA" id="ARBA00023163"/>
    </source>
</evidence>
<dbReference type="PANTHER" id="PTHR10797">
    <property type="entry name" value="CCR4-NOT TRANSCRIPTION COMPLEX SUBUNIT"/>
    <property type="match status" value="1"/>
</dbReference>
<dbReference type="EC" id="3.1.13.4" evidence="5"/>
<dbReference type="GO" id="GO:0046872">
    <property type="term" value="F:metal ion binding"/>
    <property type="evidence" value="ECO:0007669"/>
    <property type="project" value="UniProtKB-KW"/>
</dbReference>
<evidence type="ECO:0000256" key="15">
    <source>
        <dbReference type="SAM" id="MobiDB-lite"/>
    </source>
</evidence>
<feature type="compositionally biased region" description="Polar residues" evidence="15">
    <location>
        <begin position="412"/>
        <end position="425"/>
    </location>
</feature>
<comment type="subcellular location">
    <subcellularLocation>
        <location evidence="3">Cytoplasm</location>
    </subcellularLocation>
    <subcellularLocation>
        <location evidence="2">Nucleus</location>
    </subcellularLocation>
</comment>
<keyword evidence="7" id="KW-0540">Nuclease</keyword>
<feature type="region of interest" description="Disordered" evidence="15">
    <location>
        <begin position="378"/>
        <end position="425"/>
    </location>
</feature>
<feature type="compositionally biased region" description="Polar residues" evidence="15">
    <location>
        <begin position="378"/>
        <end position="405"/>
    </location>
</feature>
<evidence type="ECO:0000256" key="8">
    <source>
        <dbReference type="ARBA" id="ARBA00022723"/>
    </source>
</evidence>
<dbReference type="InterPro" id="IPR012337">
    <property type="entry name" value="RNaseH-like_sf"/>
</dbReference>
<evidence type="ECO:0000256" key="10">
    <source>
        <dbReference type="ARBA" id="ARBA00022839"/>
    </source>
</evidence>
<name>A0AA85KAJ3_TRIRE</name>
<dbReference type="InterPro" id="IPR036397">
    <property type="entry name" value="RNaseH_sf"/>
</dbReference>